<proteinExistence type="predicted"/>
<evidence type="ECO:0000256" key="1">
    <source>
        <dbReference type="SAM" id="MobiDB-lite"/>
    </source>
</evidence>
<sequence length="123" mass="13595">MPVTYSGKGLFRGVERLADLDTKQPVTPAQRVAAFSASKRFDSTLSFHTYRRTGHTAALTGRWRHAGMCQCTMHRRRRGCRSNLSGSSIRPDPILNDRVRPLSGARDGPLAQVRCRAISQGLG</sequence>
<dbReference type="Proteomes" id="UP000234166">
    <property type="component" value="Unassembled WGS sequence"/>
</dbReference>
<organism evidence="3 4">
    <name type="scientific">Xanthomonas campestris pv. phaseoli</name>
    <dbReference type="NCBI Taxonomy" id="317013"/>
    <lineage>
        <taxon>Bacteria</taxon>
        <taxon>Pseudomonadati</taxon>
        <taxon>Pseudomonadota</taxon>
        <taxon>Gammaproteobacteria</taxon>
        <taxon>Lysobacterales</taxon>
        <taxon>Lysobacteraceae</taxon>
        <taxon>Xanthomonas</taxon>
    </lineage>
</organism>
<comment type="caution">
    <text evidence="3">The sequence shown here is derived from an EMBL/GenBank/DDBJ whole genome shotgun (WGS) entry which is preliminary data.</text>
</comment>
<evidence type="ECO:0000313" key="3">
    <source>
        <dbReference type="EMBL" id="SON86628.1"/>
    </source>
</evidence>
<dbReference type="EMBL" id="OCYT01000086">
    <property type="protein sequence ID" value="SON79569.1"/>
    <property type="molecule type" value="Genomic_DNA"/>
</dbReference>
<evidence type="ECO:0000313" key="5">
    <source>
        <dbReference type="Proteomes" id="UP000234181"/>
    </source>
</evidence>
<evidence type="ECO:0000313" key="4">
    <source>
        <dbReference type="Proteomes" id="UP000234166"/>
    </source>
</evidence>
<keyword evidence="5" id="KW-1185">Reference proteome</keyword>
<dbReference type="EMBL" id="OCYS01000079">
    <property type="protein sequence ID" value="SON86628.1"/>
    <property type="molecule type" value="Genomic_DNA"/>
</dbReference>
<feature type="region of interest" description="Disordered" evidence="1">
    <location>
        <begin position="78"/>
        <end position="103"/>
    </location>
</feature>
<name>A0AB38DZ49_XANCH</name>
<dbReference type="Proteomes" id="UP000234181">
    <property type="component" value="Unassembled WGS sequence"/>
</dbReference>
<protein>
    <submittedName>
        <fullName evidence="3">Uncharacterized protein</fullName>
    </submittedName>
</protein>
<dbReference type="AlphaFoldDB" id="A0AB38DZ49"/>
<gene>
    <name evidence="2" type="ORF">XAP6984_310219</name>
    <name evidence="3" type="ORF">XAP7430_260218</name>
</gene>
<evidence type="ECO:0000313" key="2">
    <source>
        <dbReference type="EMBL" id="SON79569.1"/>
    </source>
</evidence>
<reference evidence="4 5" key="1">
    <citation type="submission" date="2017-10" db="EMBL/GenBank/DDBJ databases">
        <authorList>
            <person name="Regsiter A."/>
            <person name="William W."/>
        </authorList>
    </citation>
    <scope>NUCLEOTIDE SEQUENCE [LARGE SCALE GENOMIC DNA]</scope>
    <source>
        <strain evidence="2 5">CFBP6984</strain>
        <strain evidence="3 4">CFBP7430</strain>
    </source>
</reference>
<accession>A0AB38DZ49</accession>